<dbReference type="EMBL" id="CAXITT010000258">
    <property type="protein sequence ID" value="CAL1537347.1"/>
    <property type="molecule type" value="Genomic_DNA"/>
</dbReference>
<evidence type="ECO:0000256" key="6">
    <source>
        <dbReference type="ARBA" id="ARBA00022617"/>
    </source>
</evidence>
<evidence type="ECO:0000313" key="14">
    <source>
        <dbReference type="EMBL" id="CAL1537347.1"/>
    </source>
</evidence>
<keyword evidence="11" id="KW-0560">Oxidoreductase</keyword>
<evidence type="ECO:0000256" key="10">
    <source>
        <dbReference type="ARBA" id="ARBA00022860"/>
    </source>
</evidence>
<dbReference type="InterPro" id="IPR050607">
    <property type="entry name" value="NOS"/>
</dbReference>
<dbReference type="GO" id="GO:0046872">
    <property type="term" value="F:metal ion binding"/>
    <property type="evidence" value="ECO:0007669"/>
    <property type="project" value="UniProtKB-KW"/>
</dbReference>
<evidence type="ECO:0000256" key="2">
    <source>
        <dbReference type="ARBA" id="ARBA00001970"/>
    </source>
</evidence>
<dbReference type="Pfam" id="PF00258">
    <property type="entry name" value="Flavodoxin_1"/>
    <property type="match status" value="1"/>
</dbReference>
<keyword evidence="6" id="KW-0349">Heme</keyword>
<evidence type="ECO:0000256" key="11">
    <source>
        <dbReference type="ARBA" id="ARBA00023002"/>
    </source>
</evidence>
<comment type="similarity">
    <text evidence="4">Belongs to the NOS family.</text>
</comment>
<keyword evidence="7" id="KW-0285">Flavoprotein</keyword>
<name>A0AAV2HTC8_LYMST</name>
<comment type="cofactor">
    <cofactor evidence="1">
        <name>FMN</name>
        <dbReference type="ChEBI" id="CHEBI:58210"/>
    </cofactor>
</comment>
<dbReference type="PRINTS" id="PR00369">
    <property type="entry name" value="FLAVODOXIN"/>
</dbReference>
<dbReference type="SUPFAM" id="SSF52218">
    <property type="entry name" value="Flavoproteins"/>
    <property type="match status" value="1"/>
</dbReference>
<dbReference type="EC" id="1.14.13.39" evidence="5"/>
<dbReference type="InterPro" id="IPR029039">
    <property type="entry name" value="Flavoprotein-like_sf"/>
</dbReference>
<comment type="cofactor">
    <cofactor evidence="2">
        <name>heme b</name>
        <dbReference type="ChEBI" id="CHEBI:60344"/>
    </cofactor>
</comment>
<dbReference type="GO" id="GO:0010181">
    <property type="term" value="F:FMN binding"/>
    <property type="evidence" value="ECO:0007669"/>
    <property type="project" value="InterPro"/>
</dbReference>
<reference evidence="14 15" key="1">
    <citation type="submission" date="2024-04" db="EMBL/GenBank/DDBJ databases">
        <authorList>
            <consortium name="Genoscope - CEA"/>
            <person name="William W."/>
        </authorList>
    </citation>
    <scope>NUCLEOTIDE SEQUENCE [LARGE SCALE GENOMIC DNA]</scope>
</reference>
<comment type="caution">
    <text evidence="14">The sequence shown here is derived from an EMBL/GenBank/DDBJ whole genome shotgun (WGS) entry which is preliminary data.</text>
</comment>
<accession>A0AAV2HTC8</accession>
<keyword evidence="10" id="KW-0112">Calmodulin-binding</keyword>
<gene>
    <name evidence="14" type="ORF">GSLYS_00011260001</name>
</gene>
<keyword evidence="12" id="KW-0408">Iron</keyword>
<dbReference type="PROSITE" id="PS50902">
    <property type="entry name" value="FLAVODOXIN_LIKE"/>
    <property type="match status" value="1"/>
</dbReference>
<evidence type="ECO:0000256" key="5">
    <source>
        <dbReference type="ARBA" id="ARBA00012989"/>
    </source>
</evidence>
<protein>
    <recommendedName>
        <fullName evidence="5">nitric-oxide synthase (NADPH)</fullName>
        <ecNumber evidence="5">1.14.13.39</ecNumber>
    </recommendedName>
</protein>
<evidence type="ECO:0000256" key="4">
    <source>
        <dbReference type="ARBA" id="ARBA00006267"/>
    </source>
</evidence>
<evidence type="ECO:0000313" key="15">
    <source>
        <dbReference type="Proteomes" id="UP001497497"/>
    </source>
</evidence>
<keyword evidence="15" id="KW-1185">Reference proteome</keyword>
<sequence>MENYHAGSLVHESVVLVITSRPTYGNGEPPENGKSFAASLLHLKRKNNLVNGKVTDSGLSLATCIKRSIFPEQKISLATNVDKPRNSLAMATGPLGNIRFAVFSLGSNAYPHFAIFGKYIDKIFKELGAEMLVEYCTGDALYGQEQSFRTWSEEVYRAAFDAFCLENVDIKEAIGPRNMGDHSWSLDKVRIVLVDNGKEQDLSHVLSEIHGKKVEPFILSERTQLQAQDSKW</sequence>
<dbReference type="InterPro" id="IPR008254">
    <property type="entry name" value="Flavodoxin/NO_synth"/>
</dbReference>
<evidence type="ECO:0000256" key="12">
    <source>
        <dbReference type="ARBA" id="ARBA00023004"/>
    </source>
</evidence>
<organism evidence="14 15">
    <name type="scientific">Lymnaea stagnalis</name>
    <name type="common">Great pond snail</name>
    <name type="synonym">Helix stagnalis</name>
    <dbReference type="NCBI Taxonomy" id="6523"/>
    <lineage>
        <taxon>Eukaryota</taxon>
        <taxon>Metazoa</taxon>
        <taxon>Spiralia</taxon>
        <taxon>Lophotrochozoa</taxon>
        <taxon>Mollusca</taxon>
        <taxon>Gastropoda</taxon>
        <taxon>Heterobranchia</taxon>
        <taxon>Euthyneura</taxon>
        <taxon>Panpulmonata</taxon>
        <taxon>Hygrophila</taxon>
        <taxon>Lymnaeoidea</taxon>
        <taxon>Lymnaeidae</taxon>
        <taxon>Lymnaea</taxon>
    </lineage>
</organism>
<proteinExistence type="inferred from homology"/>
<dbReference type="GO" id="GO:0004517">
    <property type="term" value="F:nitric-oxide synthase activity"/>
    <property type="evidence" value="ECO:0007669"/>
    <property type="project" value="UniProtKB-EC"/>
</dbReference>
<evidence type="ECO:0000256" key="3">
    <source>
        <dbReference type="ARBA" id="ARBA00001974"/>
    </source>
</evidence>
<dbReference type="Proteomes" id="UP001497497">
    <property type="component" value="Unassembled WGS sequence"/>
</dbReference>
<evidence type="ECO:0000256" key="9">
    <source>
        <dbReference type="ARBA" id="ARBA00022857"/>
    </source>
</evidence>
<feature type="domain" description="Flavodoxin-like" evidence="13">
    <location>
        <begin position="1"/>
        <end position="156"/>
    </location>
</feature>
<evidence type="ECO:0000256" key="8">
    <source>
        <dbReference type="ARBA" id="ARBA00022723"/>
    </source>
</evidence>
<comment type="cofactor">
    <cofactor evidence="3">
        <name>FAD</name>
        <dbReference type="ChEBI" id="CHEBI:57692"/>
    </cofactor>
</comment>
<dbReference type="Gene3D" id="3.40.50.360">
    <property type="match status" value="1"/>
</dbReference>
<evidence type="ECO:0000256" key="7">
    <source>
        <dbReference type="ARBA" id="ARBA00022643"/>
    </source>
</evidence>
<dbReference type="InterPro" id="IPR001094">
    <property type="entry name" value="Flavdoxin-like"/>
</dbReference>
<evidence type="ECO:0000256" key="1">
    <source>
        <dbReference type="ARBA" id="ARBA00001917"/>
    </source>
</evidence>
<keyword evidence="8" id="KW-0479">Metal-binding</keyword>
<evidence type="ECO:0000259" key="13">
    <source>
        <dbReference type="PROSITE" id="PS50902"/>
    </source>
</evidence>
<dbReference type="GO" id="GO:0005516">
    <property type="term" value="F:calmodulin binding"/>
    <property type="evidence" value="ECO:0007669"/>
    <property type="project" value="UniProtKB-KW"/>
</dbReference>
<keyword evidence="9" id="KW-0521">NADP</keyword>
<dbReference type="GO" id="GO:0006809">
    <property type="term" value="P:nitric oxide biosynthetic process"/>
    <property type="evidence" value="ECO:0007669"/>
    <property type="project" value="TreeGrafter"/>
</dbReference>
<dbReference type="AlphaFoldDB" id="A0AAV2HTC8"/>
<dbReference type="PANTHER" id="PTHR43410:SF1">
    <property type="entry name" value="NITRIC OXIDE SYNTHASE"/>
    <property type="match status" value="1"/>
</dbReference>
<keyword evidence="7" id="KW-0288">FMN</keyword>
<dbReference type="PANTHER" id="PTHR43410">
    <property type="entry name" value="NITRIC OXIDE SYNTHASE OXYGENASE"/>
    <property type="match status" value="1"/>
</dbReference>